<dbReference type="AlphaFoldDB" id="A0A553BN01"/>
<evidence type="ECO:0000313" key="1">
    <source>
        <dbReference type="EMBL" id="TRX01477.1"/>
    </source>
</evidence>
<accession>A0A553BN01</accession>
<evidence type="ECO:0008006" key="5">
    <source>
        <dbReference type="Google" id="ProtNLM"/>
    </source>
</evidence>
<sequence>MTAKKKINIVLIILVLGLWGTVAYKTISQYFFSKELMANKTELNDELTLNEINKDTFNLGKVARDPFLNRQNQTDSFVSKKYYSKIPNVKIKSNPIVLKPKVIINWPLISYHGYIRSKDKNEELILVKIDKRLYKLRKDDEIEGVTVKKVYNDSIEVNFNKGKKIIRLN</sequence>
<name>A0A553BN01_9FLAO</name>
<organism evidence="2 4">
    <name type="scientific">Flavobacterium gawalongense</name>
    <dbReference type="NCBI Taxonomy" id="2594432"/>
    <lineage>
        <taxon>Bacteria</taxon>
        <taxon>Pseudomonadati</taxon>
        <taxon>Bacteroidota</taxon>
        <taxon>Flavobacteriia</taxon>
        <taxon>Flavobacteriales</taxon>
        <taxon>Flavobacteriaceae</taxon>
        <taxon>Flavobacterium</taxon>
    </lineage>
</organism>
<dbReference type="RefSeq" id="WP_143388909.1">
    <property type="nucleotide sequence ID" value="NZ_VJZL01000013.1"/>
</dbReference>
<protein>
    <recommendedName>
        <fullName evidence="5">Type II secretion system protein GspC N-terminal domain-containing protein</fullName>
    </recommendedName>
</protein>
<comment type="caution">
    <text evidence="2">The sequence shown here is derived from an EMBL/GenBank/DDBJ whole genome shotgun (WGS) entry which is preliminary data.</text>
</comment>
<evidence type="ECO:0000313" key="3">
    <source>
        <dbReference type="Proteomes" id="UP000318528"/>
    </source>
</evidence>
<reference evidence="3 4" key="1">
    <citation type="submission" date="2019-07" db="EMBL/GenBank/DDBJ databases">
        <title>Novel species of Flavobacterium.</title>
        <authorList>
            <person name="Liu Q."/>
            <person name="Xin Y.-H."/>
        </authorList>
    </citation>
    <scope>NUCLEOTIDE SEQUENCE [LARGE SCALE GENOMIC DNA]</scope>
    <source>
        <strain evidence="1 3">GSP39</strain>
        <strain evidence="2 4">GSR22</strain>
    </source>
</reference>
<dbReference type="Proteomes" id="UP000318528">
    <property type="component" value="Unassembled WGS sequence"/>
</dbReference>
<evidence type="ECO:0000313" key="4">
    <source>
        <dbReference type="Proteomes" id="UP000318669"/>
    </source>
</evidence>
<dbReference type="OrthoDB" id="1364040at2"/>
<keyword evidence="3" id="KW-1185">Reference proteome</keyword>
<dbReference type="EMBL" id="VJZL01000013">
    <property type="protein sequence ID" value="TRX09614.1"/>
    <property type="molecule type" value="Genomic_DNA"/>
</dbReference>
<dbReference type="EMBL" id="VJZN01000049">
    <property type="protein sequence ID" value="TRX01477.1"/>
    <property type="molecule type" value="Genomic_DNA"/>
</dbReference>
<proteinExistence type="predicted"/>
<gene>
    <name evidence="2" type="ORF">FNW11_08920</name>
    <name evidence="1" type="ORF">FNW12_16990</name>
</gene>
<evidence type="ECO:0000313" key="2">
    <source>
        <dbReference type="EMBL" id="TRX09614.1"/>
    </source>
</evidence>
<dbReference type="Proteomes" id="UP000318669">
    <property type="component" value="Unassembled WGS sequence"/>
</dbReference>